<evidence type="ECO:0008006" key="5">
    <source>
        <dbReference type="Google" id="ProtNLM"/>
    </source>
</evidence>
<reference evidence="3" key="1">
    <citation type="journal article" date="2014" name="Nucleic Acids Res.">
        <title>The evolutionary dynamics of variant antigen genes in Babesia reveal a history of genomic innovation underlying host-parasite interaction.</title>
        <authorList>
            <person name="Jackson A.P."/>
            <person name="Otto T.D."/>
            <person name="Darby A."/>
            <person name="Ramaprasad A."/>
            <person name="Xia D."/>
            <person name="Echaide I.E."/>
            <person name="Farber M."/>
            <person name="Gahlot S."/>
            <person name="Gamble J."/>
            <person name="Gupta D."/>
            <person name="Gupta Y."/>
            <person name="Jackson L."/>
            <person name="Malandrin L."/>
            <person name="Malas T.B."/>
            <person name="Moussa E."/>
            <person name="Nair M."/>
            <person name="Reid A.J."/>
            <person name="Sanders M."/>
            <person name="Sharma J."/>
            <person name="Tracey A."/>
            <person name="Quail M.A."/>
            <person name="Weir W."/>
            <person name="Wastling J.M."/>
            <person name="Hall N."/>
            <person name="Willadsen P."/>
            <person name="Lingelbach K."/>
            <person name="Shiels B."/>
            <person name="Tait A."/>
            <person name="Berriman M."/>
            <person name="Allred D.R."/>
            <person name="Pain A."/>
        </authorList>
    </citation>
    <scope>NUCLEOTIDE SEQUENCE</scope>
    <source>
        <strain evidence="3">1802A</strain>
    </source>
</reference>
<organism evidence="3 4">
    <name type="scientific">Babesia divergens</name>
    <dbReference type="NCBI Taxonomy" id="32595"/>
    <lineage>
        <taxon>Eukaryota</taxon>
        <taxon>Sar</taxon>
        <taxon>Alveolata</taxon>
        <taxon>Apicomplexa</taxon>
        <taxon>Aconoidasida</taxon>
        <taxon>Piroplasmida</taxon>
        <taxon>Babesiidae</taxon>
        <taxon>Babesia</taxon>
    </lineage>
</organism>
<dbReference type="AlphaFoldDB" id="A0AAD9GDS5"/>
<comment type="caution">
    <text evidence="3">The sequence shown here is derived from an EMBL/GenBank/DDBJ whole genome shotgun (WGS) entry which is preliminary data.</text>
</comment>
<name>A0AAD9GDS5_BABDI</name>
<keyword evidence="4" id="KW-1185">Reference proteome</keyword>
<dbReference type="Proteomes" id="UP001195914">
    <property type="component" value="Unassembled WGS sequence"/>
</dbReference>
<evidence type="ECO:0000313" key="4">
    <source>
        <dbReference type="Proteomes" id="UP001195914"/>
    </source>
</evidence>
<feature type="compositionally biased region" description="Polar residues" evidence="1">
    <location>
        <begin position="861"/>
        <end position="892"/>
    </location>
</feature>
<evidence type="ECO:0000256" key="1">
    <source>
        <dbReference type="SAM" id="MobiDB-lite"/>
    </source>
</evidence>
<keyword evidence="2" id="KW-0732">Signal</keyword>
<dbReference type="EMBL" id="JAHBMH010000044">
    <property type="protein sequence ID" value="KAK1936391.1"/>
    <property type="molecule type" value="Genomic_DNA"/>
</dbReference>
<feature type="chain" id="PRO_5041954265" description="6-Cys domain-containing protein" evidence="2">
    <location>
        <begin position="19"/>
        <end position="1043"/>
    </location>
</feature>
<feature type="signal peptide" evidence="2">
    <location>
        <begin position="1"/>
        <end position="18"/>
    </location>
</feature>
<proteinExistence type="predicted"/>
<dbReference type="InterPro" id="IPR038160">
    <property type="entry name" value="6_CYS_dom_sf"/>
</dbReference>
<evidence type="ECO:0000313" key="3">
    <source>
        <dbReference type="EMBL" id="KAK1936391.1"/>
    </source>
</evidence>
<evidence type="ECO:0000256" key="2">
    <source>
        <dbReference type="SAM" id="SignalP"/>
    </source>
</evidence>
<protein>
    <recommendedName>
        <fullName evidence="5">6-Cys domain-containing protein</fullName>
    </recommendedName>
</protein>
<reference evidence="3" key="2">
    <citation type="submission" date="2021-05" db="EMBL/GenBank/DDBJ databases">
        <authorList>
            <person name="Pain A."/>
        </authorList>
    </citation>
    <scope>NUCLEOTIDE SEQUENCE</scope>
    <source>
        <strain evidence="3">1802A</strain>
    </source>
</reference>
<accession>A0AAD9GDS5</accession>
<feature type="region of interest" description="Disordered" evidence="1">
    <location>
        <begin position="861"/>
        <end position="895"/>
    </location>
</feature>
<gene>
    <name evidence="3" type="ORF">X943_003156</name>
</gene>
<sequence length="1043" mass="118252">MKAFIWFTLGMAFLYVRAEVEWYDDDFTDLGQGEQTNRVMVYSHQIYGDRMGIRVTCPPKYVLLPRNDEEDAIDPYVYVPVSRILRKVRISNVIQHLMGEKAMVFHREPRENITILQYPTAEMLVRREVEDMFILCASRDLWLNKTLSSEIWLAHLNKNGENNMLPTSKLLEMAVEMNIILGIVGIDLLRLRHVTQGCGSMPINPFKTDIEYNESTGQRSCTIDILQHPHVGFYCDGIIEPRECFQELFDVQSGNIISPIAAVAVEYHRSGGFFWLFGYYARNHVREFDGECRCIDVKTQMVTAKINIKTGGPSYVCDIRGKLMKNMVQPILGNWCDFALLPGSTLTIKLPAHTRTSYQDDTTLTSTFKSSDEPTSALIAFELSVNSVLMNYMNHGPHAPEGGASTIWEILQKSFPGNALQIDTSNQRHGEIHIHYMKNRPLDHRFIYQGRFTYDWNMETSDTMDIDNVHTKIHITPVQTHDYSIRGCEPPNSSIFYIISQTQNAALKELKIGKHNMMACEYFSNKHLRLGLFCPHDQTLEPDNCESMGYNSSLQGVEIWPASIRITKNPLLENHRTFETHYTSSIRSYKMSCSCVDADGIETARMQIQSIESLYPHYSPVGASENLIMVIPAAQIINVQVEGESKPEVKELPLVVLNKSVINVLTPGKEMTFTCIPEVPSSCQYPYTLMSARKSFMVYRSGAFERYTSASSSTSDNFNELMPQAENWFPLNIKSYFYTYVFTGNSMKLVPTLYTDVLGTNAHGFRVEVLNIGNYGSKYFKLKLTNPLGTIIVSKTNKKNVRLVYMCGRILRDDIFEPDVPDQGADTSTSEFTGSSTLNDEDYQFDETRLDVITADSALPQHQGTSNLKDTNTQGTSNLKDTSIQGTPSQSNTDHETRAIQIWGRVDISIPTTDPYLLGCGVVDETEELFRPDTTPLMDDRNNKIGCEVDFSIHKQASFYCPLPYHTEPHHCIPNPDRHAIRVAVPGKSLSDHLYVFTSTQTAQPQQRRLQALYDAAFECHCVTKKGINVSTIRINNSKVISM</sequence>
<dbReference type="Gene3D" id="2.60.40.2860">
    <property type="match status" value="2"/>
</dbReference>